<dbReference type="GO" id="GO:0006598">
    <property type="term" value="P:polyamine catabolic process"/>
    <property type="evidence" value="ECO:0007669"/>
    <property type="project" value="TreeGrafter"/>
</dbReference>
<dbReference type="PANTHER" id="PTHR43235">
    <property type="entry name" value="GLUTAMINE AMIDOTRANSFERASE PB2B2.05-RELATED"/>
    <property type="match status" value="1"/>
</dbReference>
<organism evidence="2">
    <name type="scientific">uncultured Gemmatimonadota bacterium</name>
    <dbReference type="NCBI Taxonomy" id="203437"/>
    <lineage>
        <taxon>Bacteria</taxon>
        <taxon>Pseudomonadati</taxon>
        <taxon>Gemmatimonadota</taxon>
        <taxon>environmental samples</taxon>
    </lineage>
</organism>
<dbReference type="PANTHER" id="PTHR43235:SF1">
    <property type="entry name" value="GLUTAMINE AMIDOTRANSFERASE PB2B2.05-RELATED"/>
    <property type="match status" value="1"/>
</dbReference>
<dbReference type="Gene3D" id="3.40.50.880">
    <property type="match status" value="1"/>
</dbReference>
<reference evidence="2" key="1">
    <citation type="submission" date="2020-02" db="EMBL/GenBank/DDBJ databases">
        <authorList>
            <person name="Meier V. D."/>
        </authorList>
    </citation>
    <scope>NUCLEOTIDE SEQUENCE</scope>
    <source>
        <strain evidence="2">AVDCRST_MAG89</strain>
    </source>
</reference>
<dbReference type="InterPro" id="IPR011697">
    <property type="entry name" value="Peptidase_C26"/>
</dbReference>
<evidence type="ECO:0000313" key="2">
    <source>
        <dbReference type="EMBL" id="CAA9370348.1"/>
    </source>
</evidence>
<keyword evidence="2" id="KW-0315">Glutamine amidotransferase</keyword>
<keyword evidence="2" id="KW-0808">Transferase</keyword>
<protein>
    <submittedName>
        <fullName evidence="2">Glutamine amidotransferase, class I</fullName>
    </submittedName>
</protein>
<dbReference type="AlphaFoldDB" id="A0A6J4MYW7"/>
<dbReference type="GO" id="GO:0016740">
    <property type="term" value="F:transferase activity"/>
    <property type="evidence" value="ECO:0007669"/>
    <property type="project" value="UniProtKB-KW"/>
</dbReference>
<sequence>MRRGCRVFPGTRGAVPAVVVPVSVTFALLSLSAMTFRPLVAVTTTLWPGGSHGLPRVQLNAQYLTALDAAGATPVLLTPAHSDQALRGILSICHGLLLSGGEDVEPSRYGHSPHPALGEVNPARDAMEIAAVHEALGRRMPVLAICRGIQVLNVALGGTLYQDIPSELGGDLLHEQAAPWNVRWHAGRVHPGSSLERVFGTAELHINSFHHQAIRDLAPALRATVWAEDGVIEGVEGVGHPWLCGVQWHPERGEAHGPAGDTRDPDRRLFWAFAQAAREFADSGAALETAGAT</sequence>
<dbReference type="InterPro" id="IPR029062">
    <property type="entry name" value="Class_I_gatase-like"/>
</dbReference>
<dbReference type="SUPFAM" id="SSF52317">
    <property type="entry name" value="Class I glutamine amidotransferase-like"/>
    <property type="match status" value="1"/>
</dbReference>
<keyword evidence="1" id="KW-0472">Membrane</keyword>
<accession>A0A6J4MYW7</accession>
<proteinExistence type="predicted"/>
<name>A0A6J4MYW7_9BACT</name>
<evidence type="ECO:0000256" key="1">
    <source>
        <dbReference type="SAM" id="Phobius"/>
    </source>
</evidence>
<keyword evidence="1" id="KW-0812">Transmembrane</keyword>
<dbReference type="GO" id="GO:0005829">
    <property type="term" value="C:cytosol"/>
    <property type="evidence" value="ECO:0007669"/>
    <property type="project" value="TreeGrafter"/>
</dbReference>
<dbReference type="InterPro" id="IPR044668">
    <property type="entry name" value="PuuD-like"/>
</dbReference>
<dbReference type="GO" id="GO:0033969">
    <property type="term" value="F:gamma-glutamyl-gamma-aminobutyrate hydrolase activity"/>
    <property type="evidence" value="ECO:0007669"/>
    <property type="project" value="TreeGrafter"/>
</dbReference>
<dbReference type="EMBL" id="CADCTV010000952">
    <property type="protein sequence ID" value="CAA9370348.1"/>
    <property type="molecule type" value="Genomic_DNA"/>
</dbReference>
<dbReference type="CDD" id="cd01745">
    <property type="entry name" value="GATase1_2"/>
    <property type="match status" value="1"/>
</dbReference>
<gene>
    <name evidence="2" type="ORF">AVDCRST_MAG89-4541</name>
</gene>
<dbReference type="Pfam" id="PF07722">
    <property type="entry name" value="Peptidase_C26"/>
    <property type="match status" value="1"/>
</dbReference>
<dbReference type="PROSITE" id="PS51273">
    <property type="entry name" value="GATASE_TYPE_1"/>
    <property type="match status" value="1"/>
</dbReference>
<feature type="transmembrane region" description="Helical" evidence="1">
    <location>
        <begin position="12"/>
        <end position="36"/>
    </location>
</feature>
<keyword evidence="1" id="KW-1133">Transmembrane helix</keyword>